<dbReference type="PATRIC" id="fig|656366.3.peg.233"/>
<proteinExistence type="predicted"/>
<dbReference type="Proteomes" id="UP000062833">
    <property type="component" value="Chromosome"/>
</dbReference>
<evidence type="ECO:0000313" key="1">
    <source>
        <dbReference type="EMBL" id="ALE91275.1"/>
    </source>
</evidence>
<accession>A0A0M3UFG1</accession>
<protein>
    <recommendedName>
        <fullName evidence="3">Transposase IS4-like domain-containing protein</fullName>
    </recommendedName>
</protein>
<reference evidence="2" key="1">
    <citation type="submission" date="2015-09" db="EMBL/GenBank/DDBJ databases">
        <title>Complete genome of Arthrobacter alpinus strain R3.8.</title>
        <authorList>
            <person name="See-Too W.S."/>
            <person name="Chan K.G."/>
        </authorList>
    </citation>
    <scope>NUCLEOTIDE SEQUENCE [LARGE SCALE GENOMIC DNA]</scope>
    <source>
        <strain evidence="2">R3.8</strain>
    </source>
</reference>
<dbReference type="KEGG" id="aaq:AOC05_01060"/>
<sequence length="95" mass="10562">MKTADGSYHYCYNGQAVIAADYQVIIATTLNSKPTDIRQLILMIEHIVETIGTMPKMYSADTCHCSAANLEHVKAVEAAHSTEFLISTRRMKLNT</sequence>
<dbReference type="OrthoDB" id="4227096at2"/>
<dbReference type="EMBL" id="CP012677">
    <property type="protein sequence ID" value="ALE91275.1"/>
    <property type="molecule type" value="Genomic_DNA"/>
</dbReference>
<evidence type="ECO:0008006" key="3">
    <source>
        <dbReference type="Google" id="ProtNLM"/>
    </source>
</evidence>
<name>A0A0M3UFG1_9MICC</name>
<dbReference type="RefSeq" id="WP_062004922.1">
    <property type="nucleotide sequence ID" value="NZ_CP012677.1"/>
</dbReference>
<dbReference type="AlphaFoldDB" id="A0A0M3UFG1"/>
<evidence type="ECO:0000313" key="2">
    <source>
        <dbReference type="Proteomes" id="UP000062833"/>
    </source>
</evidence>
<gene>
    <name evidence="1" type="ORF">AOC05_01060</name>
</gene>
<keyword evidence="2" id="KW-1185">Reference proteome</keyword>
<organism evidence="1 2">
    <name type="scientific">Arthrobacter alpinus</name>
    <dbReference type="NCBI Taxonomy" id="656366"/>
    <lineage>
        <taxon>Bacteria</taxon>
        <taxon>Bacillati</taxon>
        <taxon>Actinomycetota</taxon>
        <taxon>Actinomycetes</taxon>
        <taxon>Micrococcales</taxon>
        <taxon>Micrococcaceae</taxon>
        <taxon>Arthrobacter</taxon>
    </lineage>
</organism>